<evidence type="ECO:0000313" key="1">
    <source>
        <dbReference type="EMBL" id="CAI9169160.1"/>
    </source>
</evidence>
<evidence type="ECO:0000313" key="2">
    <source>
        <dbReference type="Proteomes" id="UP001176941"/>
    </source>
</evidence>
<dbReference type="Proteomes" id="UP001176941">
    <property type="component" value="Chromosome 29"/>
</dbReference>
<organism evidence="1 2">
    <name type="scientific">Rangifer tarandus platyrhynchus</name>
    <name type="common">Svalbard reindeer</name>
    <dbReference type="NCBI Taxonomy" id="3082113"/>
    <lineage>
        <taxon>Eukaryota</taxon>
        <taxon>Metazoa</taxon>
        <taxon>Chordata</taxon>
        <taxon>Craniata</taxon>
        <taxon>Vertebrata</taxon>
        <taxon>Euteleostomi</taxon>
        <taxon>Mammalia</taxon>
        <taxon>Eutheria</taxon>
        <taxon>Laurasiatheria</taxon>
        <taxon>Artiodactyla</taxon>
        <taxon>Ruminantia</taxon>
        <taxon>Pecora</taxon>
        <taxon>Cervidae</taxon>
        <taxon>Odocoileinae</taxon>
        <taxon>Rangifer</taxon>
    </lineage>
</organism>
<gene>
    <name evidence="1" type="ORF">MRATA1EN1_LOCUS18122</name>
</gene>
<proteinExistence type="predicted"/>
<protein>
    <submittedName>
        <fullName evidence="1">Uncharacterized protein</fullName>
    </submittedName>
</protein>
<sequence>MAQGFTICSFSESTSPFYSFSYHRFSPPLNSIMFPTPPEPASPKATKALLVSLRVFTPPHSRVYVKRSSWGPLKSSLIPGNCPFASWPQSAGPCSGLWTLLFIRHDQTQQQTPGHLSLAGRLCMSHLSTLSFNAISQ</sequence>
<dbReference type="EMBL" id="OX459965">
    <property type="protein sequence ID" value="CAI9169160.1"/>
    <property type="molecule type" value="Genomic_DNA"/>
</dbReference>
<reference evidence="1" key="1">
    <citation type="submission" date="2023-04" db="EMBL/GenBank/DDBJ databases">
        <authorList>
            <consortium name="ELIXIR-Norway"/>
        </authorList>
    </citation>
    <scope>NUCLEOTIDE SEQUENCE [LARGE SCALE GENOMIC DNA]</scope>
</reference>
<keyword evidence="2" id="KW-1185">Reference proteome</keyword>
<name>A0ABN8Z6W1_RANTA</name>
<accession>A0ABN8Z6W1</accession>